<keyword evidence="7" id="KW-1185">Reference proteome</keyword>
<evidence type="ECO:0000256" key="2">
    <source>
        <dbReference type="ARBA" id="ARBA00023143"/>
    </source>
</evidence>
<name>A0A917D7K7_9HYPH</name>
<keyword evidence="2 3" id="KW-0975">Bacterial flagellum</keyword>
<dbReference type="Gene3D" id="1.20.1330.10">
    <property type="entry name" value="f41 fragment of flagellin, N-terminal domain"/>
    <property type="match status" value="1"/>
</dbReference>
<dbReference type="EMBL" id="BMJJ01000001">
    <property type="protein sequence ID" value="GGD03726.1"/>
    <property type="molecule type" value="Genomic_DNA"/>
</dbReference>
<dbReference type="GO" id="GO:0005576">
    <property type="term" value="C:extracellular region"/>
    <property type="evidence" value="ECO:0007669"/>
    <property type="project" value="UniProtKB-SubCell"/>
</dbReference>
<comment type="similarity">
    <text evidence="1 3">Belongs to the bacterial flagellin family.</text>
</comment>
<dbReference type="GO" id="GO:0009288">
    <property type="term" value="C:bacterial-type flagellum"/>
    <property type="evidence" value="ECO:0007669"/>
    <property type="project" value="UniProtKB-SubCell"/>
</dbReference>
<dbReference type="Pfam" id="PF00669">
    <property type="entry name" value="Flagellin_N"/>
    <property type="match status" value="1"/>
</dbReference>
<proteinExistence type="inferred from homology"/>
<keyword evidence="6" id="KW-0966">Cell projection</keyword>
<organism evidence="6 7">
    <name type="scientific">Aureimonas glaciei</name>
    <dbReference type="NCBI Taxonomy" id="1776957"/>
    <lineage>
        <taxon>Bacteria</taxon>
        <taxon>Pseudomonadati</taxon>
        <taxon>Pseudomonadota</taxon>
        <taxon>Alphaproteobacteria</taxon>
        <taxon>Hyphomicrobiales</taxon>
        <taxon>Aurantimonadaceae</taxon>
        <taxon>Aureimonas</taxon>
    </lineage>
</organism>
<comment type="function">
    <text evidence="3">Flagellin is the subunit protein which polymerizes to form the filaments of bacterial flagella.</text>
</comment>
<sequence length="278" mass="28809">MNMVSINNTAANSFVLASLRQTNNDMTTAQTRIGTGLKINGASDGSAQWATAQSIRADIKTQDSLTAGISVAKAKADAAVAGIDQITKLLDQVKVLTTTAKAGADDAVLSASTLSELQSLNTQITAVIAGSGFQTANYLSGAPAEQTVKIGSDTTATIAVTTLNVKTTGALFTLTEAIDDLTGASDNDNLEVLDVAAATNFLTGYQATLSSFSAGLESQLDFLNTLNDIKSSALSSIVDADMEEESAKLTALQVKQQLAYQALAITNSSSQNILRLFQ</sequence>
<keyword evidence="3" id="KW-0964">Secreted</keyword>
<dbReference type="Proteomes" id="UP000613160">
    <property type="component" value="Unassembled WGS sequence"/>
</dbReference>
<dbReference type="AlphaFoldDB" id="A0A917D7K7"/>
<dbReference type="InterPro" id="IPR001029">
    <property type="entry name" value="Flagellin_N"/>
</dbReference>
<dbReference type="Pfam" id="PF00700">
    <property type="entry name" value="Flagellin_C"/>
    <property type="match status" value="1"/>
</dbReference>
<dbReference type="SUPFAM" id="SSF64518">
    <property type="entry name" value="Phase 1 flagellin"/>
    <property type="match status" value="1"/>
</dbReference>
<evidence type="ECO:0000259" key="5">
    <source>
        <dbReference type="Pfam" id="PF00700"/>
    </source>
</evidence>
<dbReference type="InterPro" id="IPR042187">
    <property type="entry name" value="Flagellin_C_sub2"/>
</dbReference>
<dbReference type="InterPro" id="IPR046358">
    <property type="entry name" value="Flagellin_C"/>
</dbReference>
<feature type="domain" description="Flagellin C-terminal" evidence="5">
    <location>
        <begin position="196"/>
        <end position="277"/>
    </location>
</feature>
<protein>
    <recommendedName>
        <fullName evidence="3">Flagellin</fullName>
    </recommendedName>
</protein>
<keyword evidence="6" id="KW-0969">Cilium</keyword>
<dbReference type="PANTHER" id="PTHR42792:SF2">
    <property type="entry name" value="FLAGELLIN"/>
    <property type="match status" value="1"/>
</dbReference>
<evidence type="ECO:0000256" key="3">
    <source>
        <dbReference type="RuleBase" id="RU362073"/>
    </source>
</evidence>
<dbReference type="InterPro" id="IPR001492">
    <property type="entry name" value="Flagellin"/>
</dbReference>
<feature type="domain" description="Flagellin N-terminal" evidence="4">
    <location>
        <begin position="6"/>
        <end position="141"/>
    </location>
</feature>
<evidence type="ECO:0000313" key="7">
    <source>
        <dbReference type="Proteomes" id="UP000613160"/>
    </source>
</evidence>
<dbReference type="GO" id="GO:0005198">
    <property type="term" value="F:structural molecule activity"/>
    <property type="evidence" value="ECO:0007669"/>
    <property type="project" value="UniProtKB-UniRule"/>
</dbReference>
<dbReference type="PANTHER" id="PTHR42792">
    <property type="entry name" value="FLAGELLIN"/>
    <property type="match status" value="1"/>
</dbReference>
<keyword evidence="6" id="KW-0282">Flagellum</keyword>
<gene>
    <name evidence="6" type="primary">fljJ</name>
    <name evidence="6" type="ORF">GCM10011335_03170</name>
</gene>
<dbReference type="Gene3D" id="6.10.10.10">
    <property type="entry name" value="Flagellar export chaperone, C-terminal domain"/>
    <property type="match status" value="1"/>
</dbReference>
<evidence type="ECO:0000313" key="6">
    <source>
        <dbReference type="EMBL" id="GGD03726.1"/>
    </source>
</evidence>
<comment type="subcellular location">
    <subcellularLocation>
        <location evidence="3">Secreted</location>
    </subcellularLocation>
    <subcellularLocation>
        <location evidence="3">Bacterial flagellum</location>
    </subcellularLocation>
</comment>
<reference evidence="6" key="1">
    <citation type="journal article" date="2014" name="Int. J. Syst. Evol. Microbiol.">
        <title>Complete genome sequence of Corynebacterium casei LMG S-19264T (=DSM 44701T), isolated from a smear-ripened cheese.</title>
        <authorList>
            <consortium name="US DOE Joint Genome Institute (JGI-PGF)"/>
            <person name="Walter F."/>
            <person name="Albersmeier A."/>
            <person name="Kalinowski J."/>
            <person name="Ruckert C."/>
        </authorList>
    </citation>
    <scope>NUCLEOTIDE SEQUENCE</scope>
    <source>
        <strain evidence="6">CGMCC 1.15493</strain>
    </source>
</reference>
<evidence type="ECO:0000259" key="4">
    <source>
        <dbReference type="Pfam" id="PF00669"/>
    </source>
</evidence>
<comment type="caution">
    <text evidence="6">The sequence shown here is derived from an EMBL/GenBank/DDBJ whole genome shotgun (WGS) entry which is preliminary data.</text>
</comment>
<reference evidence="6" key="2">
    <citation type="submission" date="2020-09" db="EMBL/GenBank/DDBJ databases">
        <authorList>
            <person name="Sun Q."/>
            <person name="Zhou Y."/>
        </authorList>
    </citation>
    <scope>NUCLEOTIDE SEQUENCE</scope>
    <source>
        <strain evidence="6">CGMCC 1.15493</strain>
    </source>
</reference>
<evidence type="ECO:0000256" key="1">
    <source>
        <dbReference type="ARBA" id="ARBA00005709"/>
    </source>
</evidence>
<accession>A0A917D7K7</accession>